<evidence type="ECO:0000256" key="1">
    <source>
        <dbReference type="ARBA" id="ARBA00007261"/>
    </source>
</evidence>
<sequence>MKMRNIIIILYLFIAFNCDKPDPLDVEIYKLDNGLTVMLNEDHNETSVFGAVVVDGGGKRDPSDATGIAHYLEHVLFKGTSKMGTIDYNTEKIYLDSIEVLYDKLASTKDDRRRLNIQKDINRVSVKAAEYAIPNEFDRLIEGMGGTGLNAGTGSDFIYYFNAFPSTQVEKWMEIYSHRFLDPVFRMFQAELEIVYEEKNRAMDNPFRVFYETFRRYFFKEHPYGQQTVLGSVEHLKNPSLSKMKAYYDKYYVANNMYLIIA</sequence>
<keyword evidence="4" id="KW-0862">Zinc</keyword>
<dbReference type="Pfam" id="PF00675">
    <property type="entry name" value="Peptidase_M16"/>
    <property type="match status" value="1"/>
</dbReference>
<dbReference type="InterPro" id="IPR050626">
    <property type="entry name" value="Peptidase_M16"/>
</dbReference>
<protein>
    <recommendedName>
        <fullName evidence="6">Peptidase M16 N-terminal domain-containing protein</fullName>
    </recommendedName>
</protein>
<name>A0A381S1R9_9ZZZZ</name>
<dbReference type="InterPro" id="IPR011249">
    <property type="entry name" value="Metalloenz_LuxS/M16"/>
</dbReference>
<dbReference type="SUPFAM" id="SSF63411">
    <property type="entry name" value="LuxS/MPP-like metallohydrolase"/>
    <property type="match status" value="1"/>
</dbReference>
<gene>
    <name evidence="7" type="ORF">METZ01_LOCUS50854</name>
</gene>
<evidence type="ECO:0000259" key="6">
    <source>
        <dbReference type="Pfam" id="PF00675"/>
    </source>
</evidence>
<evidence type="ECO:0000256" key="5">
    <source>
        <dbReference type="ARBA" id="ARBA00023049"/>
    </source>
</evidence>
<feature type="domain" description="Peptidase M16 N-terminal" evidence="6">
    <location>
        <begin position="37"/>
        <end position="83"/>
    </location>
</feature>
<feature type="non-terminal residue" evidence="7">
    <location>
        <position position="262"/>
    </location>
</feature>
<proteinExistence type="inferred from homology"/>
<dbReference type="EMBL" id="UINC01002562">
    <property type="protein sequence ID" value="SUZ98000.1"/>
    <property type="molecule type" value="Genomic_DNA"/>
</dbReference>
<keyword evidence="5" id="KW-0482">Metalloprotease</keyword>
<organism evidence="7">
    <name type="scientific">marine metagenome</name>
    <dbReference type="NCBI Taxonomy" id="408172"/>
    <lineage>
        <taxon>unclassified sequences</taxon>
        <taxon>metagenomes</taxon>
        <taxon>ecological metagenomes</taxon>
    </lineage>
</organism>
<dbReference type="GO" id="GO:0046872">
    <property type="term" value="F:metal ion binding"/>
    <property type="evidence" value="ECO:0007669"/>
    <property type="project" value="InterPro"/>
</dbReference>
<evidence type="ECO:0000313" key="7">
    <source>
        <dbReference type="EMBL" id="SUZ98000.1"/>
    </source>
</evidence>
<evidence type="ECO:0000256" key="3">
    <source>
        <dbReference type="ARBA" id="ARBA00022801"/>
    </source>
</evidence>
<reference evidence="7" key="1">
    <citation type="submission" date="2018-05" db="EMBL/GenBank/DDBJ databases">
        <authorList>
            <person name="Lanie J.A."/>
            <person name="Ng W.-L."/>
            <person name="Kazmierczak K.M."/>
            <person name="Andrzejewski T.M."/>
            <person name="Davidsen T.M."/>
            <person name="Wayne K.J."/>
            <person name="Tettelin H."/>
            <person name="Glass J.I."/>
            <person name="Rusch D."/>
            <person name="Podicherti R."/>
            <person name="Tsui H.-C.T."/>
            <person name="Winkler M.E."/>
        </authorList>
    </citation>
    <scope>NUCLEOTIDE SEQUENCE</scope>
</reference>
<dbReference type="PANTHER" id="PTHR43690:SF17">
    <property type="entry name" value="PROTEIN YHJJ"/>
    <property type="match status" value="1"/>
</dbReference>
<dbReference type="PANTHER" id="PTHR43690">
    <property type="entry name" value="NARDILYSIN"/>
    <property type="match status" value="1"/>
</dbReference>
<keyword evidence="2" id="KW-0645">Protease</keyword>
<dbReference type="GO" id="GO:0006508">
    <property type="term" value="P:proteolysis"/>
    <property type="evidence" value="ECO:0007669"/>
    <property type="project" value="UniProtKB-KW"/>
</dbReference>
<dbReference type="InterPro" id="IPR011765">
    <property type="entry name" value="Pept_M16_N"/>
</dbReference>
<dbReference type="AlphaFoldDB" id="A0A381S1R9"/>
<keyword evidence="3" id="KW-0378">Hydrolase</keyword>
<dbReference type="Gene3D" id="3.30.830.10">
    <property type="entry name" value="Metalloenzyme, LuxS/M16 peptidase-like"/>
    <property type="match status" value="1"/>
</dbReference>
<evidence type="ECO:0000256" key="2">
    <source>
        <dbReference type="ARBA" id="ARBA00022670"/>
    </source>
</evidence>
<dbReference type="GO" id="GO:0008237">
    <property type="term" value="F:metallopeptidase activity"/>
    <property type="evidence" value="ECO:0007669"/>
    <property type="project" value="UniProtKB-KW"/>
</dbReference>
<accession>A0A381S1R9</accession>
<comment type="similarity">
    <text evidence="1">Belongs to the peptidase M16 family.</text>
</comment>
<evidence type="ECO:0000256" key="4">
    <source>
        <dbReference type="ARBA" id="ARBA00022833"/>
    </source>
</evidence>